<reference evidence="2" key="1">
    <citation type="journal article" date="2014" name="Proc. Natl. Acad. Sci. U.S.A.">
        <title>Extensive sampling of basidiomycete genomes demonstrates inadequacy of the white-rot/brown-rot paradigm for wood decay fungi.</title>
        <authorList>
            <person name="Riley R."/>
            <person name="Salamov A.A."/>
            <person name="Brown D.W."/>
            <person name="Nagy L.G."/>
            <person name="Floudas D."/>
            <person name="Held B.W."/>
            <person name="Levasseur A."/>
            <person name="Lombard V."/>
            <person name="Morin E."/>
            <person name="Otillar R."/>
            <person name="Lindquist E.A."/>
            <person name="Sun H."/>
            <person name="LaButti K.M."/>
            <person name="Schmutz J."/>
            <person name="Jabbour D."/>
            <person name="Luo H."/>
            <person name="Baker S.E."/>
            <person name="Pisabarro A.G."/>
            <person name="Walton J.D."/>
            <person name="Blanchette R.A."/>
            <person name="Henrissat B."/>
            <person name="Martin F."/>
            <person name="Cullen D."/>
            <person name="Hibbett D.S."/>
            <person name="Grigoriev I.V."/>
        </authorList>
    </citation>
    <scope>NUCLEOTIDE SEQUENCE [LARGE SCALE GENOMIC DNA]</scope>
    <source>
        <strain evidence="2">CBS 339.88</strain>
    </source>
</reference>
<gene>
    <name evidence="1" type="ORF">GALMADRAFT_247346</name>
</gene>
<dbReference type="OrthoDB" id="432299at2759"/>
<dbReference type="AlphaFoldDB" id="A0A067T1D4"/>
<dbReference type="Proteomes" id="UP000027222">
    <property type="component" value="Unassembled WGS sequence"/>
</dbReference>
<dbReference type="EMBL" id="KL142379">
    <property type="protein sequence ID" value="KDR76137.1"/>
    <property type="molecule type" value="Genomic_DNA"/>
</dbReference>
<organism evidence="1 2">
    <name type="scientific">Galerina marginata (strain CBS 339.88)</name>
    <dbReference type="NCBI Taxonomy" id="685588"/>
    <lineage>
        <taxon>Eukaryota</taxon>
        <taxon>Fungi</taxon>
        <taxon>Dikarya</taxon>
        <taxon>Basidiomycota</taxon>
        <taxon>Agaricomycotina</taxon>
        <taxon>Agaricomycetes</taxon>
        <taxon>Agaricomycetidae</taxon>
        <taxon>Agaricales</taxon>
        <taxon>Agaricineae</taxon>
        <taxon>Strophariaceae</taxon>
        <taxon>Galerina</taxon>
    </lineage>
</organism>
<protein>
    <submittedName>
        <fullName evidence="1">Uncharacterized protein</fullName>
    </submittedName>
</protein>
<sequence>MKSILYQQFECNIRHVKGPTCPPSIENHVHEGQNVIQFIQLAGMAGVMFGLFATEAQERRKDPPNFYDPEFLPLAEAGEAVNTIGMTPGTVTVSQIDSSS</sequence>
<keyword evidence="2" id="KW-1185">Reference proteome</keyword>
<evidence type="ECO:0000313" key="1">
    <source>
        <dbReference type="EMBL" id="KDR76137.1"/>
    </source>
</evidence>
<accession>A0A067T1D4</accession>
<proteinExistence type="predicted"/>
<name>A0A067T1D4_GALM3</name>
<evidence type="ECO:0000313" key="2">
    <source>
        <dbReference type="Proteomes" id="UP000027222"/>
    </source>
</evidence>
<dbReference type="HOGENOM" id="CLU_2306352_0_0_1"/>